<dbReference type="GO" id="GO:0005737">
    <property type="term" value="C:cytoplasm"/>
    <property type="evidence" value="ECO:0007669"/>
    <property type="project" value="UniProtKB-SubCell"/>
</dbReference>
<keyword evidence="1" id="KW-0378">Hydrolase</keyword>
<feature type="binding site" evidence="1">
    <location>
        <position position="254"/>
    </location>
    <ligand>
        <name>Zn(2+)</name>
        <dbReference type="ChEBI" id="CHEBI:29105"/>
    </ligand>
</feature>
<feature type="binding site" evidence="1">
    <location>
        <begin position="168"/>
        <end position="176"/>
    </location>
    <ligand>
        <name>GTP</name>
        <dbReference type="ChEBI" id="CHEBI:37565"/>
    </ligand>
</feature>
<accession>A0A520MNC7</accession>
<keyword evidence="1" id="KW-0694">RNA-binding</keyword>
<evidence type="ECO:0000256" key="1">
    <source>
        <dbReference type="HAMAP-Rule" id="MF_01820"/>
    </source>
</evidence>
<comment type="subcellular location">
    <subcellularLocation>
        <location evidence="1">Cytoplasm</location>
    </subcellularLocation>
</comment>
<protein>
    <recommendedName>
        <fullName evidence="1">Small ribosomal subunit biogenesis GTPase RsgA</fullName>
        <ecNumber evidence="1">3.6.1.-</ecNumber>
    </recommendedName>
</protein>
<dbReference type="Gene3D" id="1.10.40.50">
    <property type="entry name" value="Probable gtpase engc, domain 3"/>
    <property type="match status" value="1"/>
</dbReference>
<reference evidence="3 4" key="1">
    <citation type="submission" date="2019-02" db="EMBL/GenBank/DDBJ databases">
        <title>Prokaryotic population dynamics and viral predation in marine succession experiment using metagenomics: the confinement effect.</title>
        <authorList>
            <person name="Haro-Moreno J.M."/>
            <person name="Rodriguez-Valera F."/>
            <person name="Lopez-Perez M."/>
        </authorList>
    </citation>
    <scope>NUCLEOTIDE SEQUENCE [LARGE SCALE GENOMIC DNA]</scope>
    <source>
        <strain evidence="3">MED-G163</strain>
    </source>
</reference>
<dbReference type="EC" id="3.6.1.-" evidence="1"/>
<dbReference type="PANTHER" id="PTHR32120">
    <property type="entry name" value="SMALL RIBOSOMAL SUBUNIT BIOGENESIS GTPASE RSGA"/>
    <property type="match status" value="1"/>
</dbReference>
<feature type="binding site" evidence="1">
    <location>
        <position position="260"/>
    </location>
    <ligand>
        <name>Zn(2+)</name>
        <dbReference type="ChEBI" id="CHEBI:29105"/>
    </ligand>
</feature>
<dbReference type="InterPro" id="IPR010914">
    <property type="entry name" value="RsgA_GTPase_dom"/>
</dbReference>
<dbReference type="Proteomes" id="UP000315782">
    <property type="component" value="Unassembled WGS sequence"/>
</dbReference>
<evidence type="ECO:0000313" key="4">
    <source>
        <dbReference type="Proteomes" id="UP000315782"/>
    </source>
</evidence>
<dbReference type="PANTHER" id="PTHR32120:SF11">
    <property type="entry name" value="SMALL RIBOSOMAL SUBUNIT BIOGENESIS GTPASE RSGA 1, MITOCHONDRIAL-RELATED"/>
    <property type="match status" value="1"/>
</dbReference>
<evidence type="ECO:0000259" key="2">
    <source>
        <dbReference type="PROSITE" id="PS50936"/>
    </source>
</evidence>
<keyword evidence="1" id="KW-0690">Ribosome biogenesis</keyword>
<feature type="binding site" evidence="1">
    <location>
        <position position="247"/>
    </location>
    <ligand>
        <name>Zn(2+)</name>
        <dbReference type="ChEBI" id="CHEBI:29105"/>
    </ligand>
</feature>
<dbReference type="GO" id="GO:0046872">
    <property type="term" value="F:metal ion binding"/>
    <property type="evidence" value="ECO:0007669"/>
    <property type="project" value="UniProtKB-KW"/>
</dbReference>
<keyword evidence="1" id="KW-0862">Zinc</keyword>
<keyword evidence="1" id="KW-0479">Metal-binding</keyword>
<dbReference type="Pfam" id="PF03193">
    <property type="entry name" value="RsgA_GTPase"/>
    <property type="match status" value="1"/>
</dbReference>
<dbReference type="NCBIfam" id="TIGR00157">
    <property type="entry name" value="ribosome small subunit-dependent GTPase A"/>
    <property type="match status" value="1"/>
</dbReference>
<feature type="binding site" evidence="1">
    <location>
        <position position="252"/>
    </location>
    <ligand>
        <name>Zn(2+)</name>
        <dbReference type="ChEBI" id="CHEBI:29105"/>
    </ligand>
</feature>
<dbReference type="HAMAP" id="MF_01820">
    <property type="entry name" value="GTPase_RsgA"/>
    <property type="match status" value="1"/>
</dbReference>
<dbReference type="GO" id="GO:0005525">
    <property type="term" value="F:GTP binding"/>
    <property type="evidence" value="ECO:0007669"/>
    <property type="project" value="UniProtKB-UniRule"/>
</dbReference>
<comment type="caution">
    <text evidence="3">The sequence shown here is derived from an EMBL/GenBank/DDBJ whole genome shotgun (WGS) entry which is preliminary data.</text>
</comment>
<feature type="binding site" evidence="1">
    <location>
        <begin position="117"/>
        <end position="120"/>
    </location>
    <ligand>
        <name>GTP</name>
        <dbReference type="ChEBI" id="CHEBI:37565"/>
    </ligand>
</feature>
<keyword evidence="1" id="KW-0342">GTP-binding</keyword>
<sequence>MEKVQSGYVIEFYSNSCLVRTSDEDINCVAIKDIIVGDVVNIEIVQDSKQLKGIILSREPRISVLEKKDEIKTKAIAANVSHVGILVTPEPKTSTEFIDKWIVTAILSGITPFIINNKIDLNQDDNYQSKLNIYKNLDIKLIEISAKNKSNLDELIKYLESDCVVFVGNSGAGKSTLTTSITGKKIKTNVLSNNQGVHTTSISSLYETNKGTKIIDSPGVRDLPIAGWDKEEIIRGFSEIFLISKDCKFNDCNHINNEGCAVTAALNDGVISESRYNNFINFRDNNENE</sequence>
<comment type="function">
    <text evidence="1">One of several proteins that assist in the late maturation steps of the functional core of the 30S ribosomal subunit. Helps release RbfA from mature subunits. May play a role in the assembly of ribosomal proteins into the subunit. Circularly permuted GTPase that catalyzes slow GTP hydrolysis, GTPase activity is stimulated by the 30S ribosomal subunit.</text>
</comment>
<evidence type="ECO:0000313" key="3">
    <source>
        <dbReference type="EMBL" id="RZO22725.1"/>
    </source>
</evidence>
<keyword evidence="1" id="KW-0699">rRNA-binding</keyword>
<comment type="similarity">
    <text evidence="1">Belongs to the TRAFAC class YlqF/YawG GTPase family. RsgA subfamily.</text>
</comment>
<dbReference type="AlphaFoldDB" id="A0A520MNC7"/>
<dbReference type="GO" id="GO:0042274">
    <property type="term" value="P:ribosomal small subunit biogenesis"/>
    <property type="evidence" value="ECO:0007669"/>
    <property type="project" value="UniProtKB-UniRule"/>
</dbReference>
<comment type="subunit">
    <text evidence="1">Monomer. Associates with 30S ribosomal subunit, binds 16S rRNA.</text>
</comment>
<keyword evidence="1" id="KW-0963">Cytoplasm</keyword>
<keyword evidence="1" id="KW-0547">Nucleotide-binding</keyword>
<dbReference type="Gene3D" id="3.40.50.300">
    <property type="entry name" value="P-loop containing nucleotide triphosphate hydrolases"/>
    <property type="match status" value="1"/>
</dbReference>
<feature type="domain" description="EngC GTPase" evidence="2">
    <location>
        <begin position="78"/>
        <end position="221"/>
    </location>
</feature>
<dbReference type="GO" id="GO:0019843">
    <property type="term" value="F:rRNA binding"/>
    <property type="evidence" value="ECO:0007669"/>
    <property type="project" value="UniProtKB-KW"/>
</dbReference>
<dbReference type="EMBL" id="SHBI01000002">
    <property type="protein sequence ID" value="RZO22725.1"/>
    <property type="molecule type" value="Genomic_DNA"/>
</dbReference>
<gene>
    <name evidence="1 3" type="primary">rsgA</name>
    <name evidence="3" type="ORF">EVA96_00835</name>
</gene>
<dbReference type="CDD" id="cd01854">
    <property type="entry name" value="YjeQ_EngC"/>
    <property type="match status" value="1"/>
</dbReference>
<name>A0A520MNC7_9GAMM</name>
<comment type="cofactor">
    <cofactor evidence="1">
        <name>Zn(2+)</name>
        <dbReference type="ChEBI" id="CHEBI:29105"/>
    </cofactor>
    <text evidence="1">Binds 1 zinc ion per subunit.</text>
</comment>
<proteinExistence type="inferred from homology"/>
<dbReference type="InterPro" id="IPR004881">
    <property type="entry name" value="Ribosome_biogen_GTPase_RsgA"/>
</dbReference>
<organism evidence="3 4">
    <name type="scientific">SAR86 cluster bacterium</name>
    <dbReference type="NCBI Taxonomy" id="2030880"/>
    <lineage>
        <taxon>Bacteria</taxon>
        <taxon>Pseudomonadati</taxon>
        <taxon>Pseudomonadota</taxon>
        <taxon>Gammaproteobacteria</taxon>
        <taxon>SAR86 cluster</taxon>
    </lineage>
</organism>
<dbReference type="SUPFAM" id="SSF52540">
    <property type="entry name" value="P-loop containing nucleoside triphosphate hydrolases"/>
    <property type="match status" value="1"/>
</dbReference>
<dbReference type="GO" id="GO:0003924">
    <property type="term" value="F:GTPase activity"/>
    <property type="evidence" value="ECO:0007669"/>
    <property type="project" value="UniProtKB-UniRule"/>
</dbReference>
<dbReference type="InterPro" id="IPR027417">
    <property type="entry name" value="P-loop_NTPase"/>
</dbReference>
<dbReference type="PROSITE" id="PS50936">
    <property type="entry name" value="ENGC_GTPASE"/>
    <property type="match status" value="1"/>
</dbReference>